<evidence type="ECO:0000313" key="2">
    <source>
        <dbReference type="Proteomes" id="UP000011996"/>
    </source>
</evidence>
<dbReference type="PATRIC" id="fig|1263868.3.peg.2632"/>
<dbReference type="STRING" id="1263868.RESH_02419"/>
<organism evidence="1 2">
    <name type="scientific">Rhodopirellula europaea SH398</name>
    <dbReference type="NCBI Taxonomy" id="1263868"/>
    <lineage>
        <taxon>Bacteria</taxon>
        <taxon>Pseudomonadati</taxon>
        <taxon>Planctomycetota</taxon>
        <taxon>Planctomycetia</taxon>
        <taxon>Pirellulales</taxon>
        <taxon>Pirellulaceae</taxon>
        <taxon>Rhodopirellula</taxon>
    </lineage>
</organism>
<dbReference type="EMBL" id="ANOF01000076">
    <property type="protein sequence ID" value="EMI26988.1"/>
    <property type="molecule type" value="Genomic_DNA"/>
</dbReference>
<name>M5S5R9_9BACT</name>
<proteinExistence type="predicted"/>
<gene>
    <name evidence="1" type="ORF">RESH_02419</name>
</gene>
<protein>
    <submittedName>
        <fullName evidence="1">Uncharacterized protein</fullName>
    </submittedName>
</protein>
<comment type="caution">
    <text evidence="1">The sequence shown here is derived from an EMBL/GenBank/DDBJ whole genome shotgun (WGS) entry which is preliminary data.</text>
</comment>
<sequence>MFRFLVREGGWWLRFILVESEGAGSTKRQKIFQIDLGIANDHPVMQSNCCMLRFG</sequence>
<dbReference type="Proteomes" id="UP000011996">
    <property type="component" value="Unassembled WGS sequence"/>
</dbReference>
<evidence type="ECO:0000313" key="1">
    <source>
        <dbReference type="EMBL" id="EMI26988.1"/>
    </source>
</evidence>
<accession>M5S5R9</accession>
<reference evidence="1 2" key="1">
    <citation type="journal article" date="2013" name="Mar. Genomics">
        <title>Expression of sulfatases in Rhodopirellula baltica and the diversity of sulfatases in the genus Rhodopirellula.</title>
        <authorList>
            <person name="Wegner C.E."/>
            <person name="Richter-Heitmann T."/>
            <person name="Klindworth A."/>
            <person name="Klockow C."/>
            <person name="Richter M."/>
            <person name="Achstetter T."/>
            <person name="Glockner F.O."/>
            <person name="Harder J."/>
        </authorList>
    </citation>
    <scope>NUCLEOTIDE SEQUENCE [LARGE SCALE GENOMIC DNA]</scope>
    <source>
        <strain evidence="1 2">SH398</strain>
    </source>
</reference>
<dbReference type="AlphaFoldDB" id="M5S5R9"/>